<dbReference type="GeneID" id="93098370"/>
<keyword evidence="4 6" id="KW-0067">ATP-binding</keyword>
<evidence type="ECO:0000256" key="4">
    <source>
        <dbReference type="ARBA" id="ARBA00022840"/>
    </source>
</evidence>
<dbReference type="InterPro" id="IPR027417">
    <property type="entry name" value="P-loop_NTPase"/>
</dbReference>
<evidence type="ECO:0000256" key="1">
    <source>
        <dbReference type="ARBA" id="ARBA00005417"/>
    </source>
</evidence>
<comment type="similarity">
    <text evidence="1">Belongs to the ABC transporter superfamily.</text>
</comment>
<evidence type="ECO:0000313" key="7">
    <source>
        <dbReference type="Proteomes" id="UP000654720"/>
    </source>
</evidence>
<dbReference type="Pfam" id="PF00005">
    <property type="entry name" value="ABC_tran"/>
    <property type="match status" value="1"/>
</dbReference>
<keyword evidence="7" id="KW-1185">Reference proteome</keyword>
<dbReference type="RefSeq" id="WP_027201072.1">
    <property type="nucleotide sequence ID" value="NZ_CAJKXH010000013.1"/>
</dbReference>
<proteinExistence type="inferred from homology"/>
<organism evidence="6 7">
    <name type="scientific">Butyricimonas virosa</name>
    <dbReference type="NCBI Taxonomy" id="544645"/>
    <lineage>
        <taxon>Bacteria</taxon>
        <taxon>Pseudomonadati</taxon>
        <taxon>Bacteroidota</taxon>
        <taxon>Bacteroidia</taxon>
        <taxon>Bacteroidales</taxon>
        <taxon>Odoribacteraceae</taxon>
        <taxon>Butyricimonas</taxon>
    </lineage>
</organism>
<evidence type="ECO:0000313" key="6">
    <source>
        <dbReference type="EMBL" id="QRO48986.1"/>
    </source>
</evidence>
<dbReference type="EMBL" id="CP069450">
    <property type="protein sequence ID" value="QRO48986.1"/>
    <property type="molecule type" value="Genomic_DNA"/>
</dbReference>
<dbReference type="PANTHER" id="PTHR43335">
    <property type="entry name" value="ABC TRANSPORTER, ATP-BINDING PROTEIN"/>
    <property type="match status" value="1"/>
</dbReference>
<dbReference type="InterPro" id="IPR003439">
    <property type="entry name" value="ABC_transporter-like_ATP-bd"/>
</dbReference>
<dbReference type="SUPFAM" id="SSF52540">
    <property type="entry name" value="P-loop containing nucleoside triphosphate hydrolases"/>
    <property type="match status" value="1"/>
</dbReference>
<dbReference type="Proteomes" id="UP000654720">
    <property type="component" value="Chromosome"/>
</dbReference>
<dbReference type="PANTHER" id="PTHR43335:SF4">
    <property type="entry name" value="ABC TRANSPORTER, ATP-BINDING PROTEIN"/>
    <property type="match status" value="1"/>
</dbReference>
<reference evidence="6 7" key="1">
    <citation type="submission" date="2021-02" db="EMBL/GenBank/DDBJ databases">
        <title>FDA dAtabase for Regulatory Grade micrObial Sequences (FDA-ARGOS): Supporting development and validation of Infectious Disease Dx tests.</title>
        <authorList>
            <person name="Carlson P."/>
            <person name="Fischbach M."/>
            <person name="Hastie J."/>
            <person name="Bilen M."/>
            <person name="Cheng A."/>
            <person name="Tallon L."/>
            <person name="Sadzewicz L."/>
            <person name="Zhao X."/>
            <person name="Boylan J."/>
            <person name="Ott S."/>
            <person name="Bowen H."/>
            <person name="Vavikolanu K."/>
            <person name="Mehta A."/>
            <person name="Aluvathingal J."/>
            <person name="Nadendla S."/>
            <person name="Yan Y."/>
            <person name="Sichtig H."/>
        </authorList>
    </citation>
    <scope>NUCLEOTIDE SEQUENCE [LARGE SCALE GENOMIC DNA]</scope>
    <source>
        <strain evidence="6 7">FDAARGOS_1229</strain>
    </source>
</reference>
<feature type="domain" description="ABC transporter" evidence="5">
    <location>
        <begin position="6"/>
        <end position="236"/>
    </location>
</feature>
<dbReference type="Gene3D" id="3.40.50.300">
    <property type="entry name" value="P-loop containing nucleotide triphosphate hydrolases"/>
    <property type="match status" value="1"/>
</dbReference>
<dbReference type="InterPro" id="IPR003593">
    <property type="entry name" value="AAA+_ATPase"/>
</dbReference>
<keyword evidence="2" id="KW-0813">Transport</keyword>
<dbReference type="SMART" id="SM00382">
    <property type="entry name" value="AAA"/>
    <property type="match status" value="1"/>
</dbReference>
<dbReference type="PROSITE" id="PS50893">
    <property type="entry name" value="ABC_TRANSPORTER_2"/>
    <property type="match status" value="1"/>
</dbReference>
<protein>
    <submittedName>
        <fullName evidence="6">ATP-binding cassette domain-containing protein</fullName>
    </submittedName>
</protein>
<evidence type="ECO:0000256" key="2">
    <source>
        <dbReference type="ARBA" id="ARBA00022448"/>
    </source>
</evidence>
<evidence type="ECO:0000259" key="5">
    <source>
        <dbReference type="PROSITE" id="PS50893"/>
    </source>
</evidence>
<evidence type="ECO:0000256" key="3">
    <source>
        <dbReference type="ARBA" id="ARBA00022741"/>
    </source>
</evidence>
<accession>A0ABX7H270</accession>
<dbReference type="GO" id="GO:0005524">
    <property type="term" value="F:ATP binding"/>
    <property type="evidence" value="ECO:0007669"/>
    <property type="project" value="UniProtKB-KW"/>
</dbReference>
<name>A0ABX7H270_9BACT</name>
<sequence>MENPIVKVERLYHRYTTSRWAIEDINFQISEAGVVGLLGSNGAGKSTTMNIICGVLKQTSGEVYINGINTLKEPVKARKMIGFLPQKPPLYPDLTINEYLRFCAEIQWMDKKKIKSAIARAEERCGITHMKDRLLRNLSGGYQQRVGLAQAILHDPKFVVLDEPTNGLDPNQILEVRQLIKDIAIDRTVMLSTHILSEVQATCSSIKMIEHGRVVFSGSTEDFDNYIEPNTLYLEFELPPTMDELLKLSGVKRGEVIDNHAIRLWYDGERDTIKQIMREATSRGWDMIELRREKSSMEAVFAKLSGK</sequence>
<gene>
    <name evidence="6" type="ORF">I6J59_13755</name>
</gene>
<keyword evidence="3" id="KW-0547">Nucleotide-binding</keyword>